<dbReference type="SUPFAM" id="SSF52047">
    <property type="entry name" value="RNI-like"/>
    <property type="match status" value="1"/>
</dbReference>
<organism evidence="1 2">
    <name type="scientific">Orbilia oligospora</name>
    <name type="common">Nematode-trapping fungus</name>
    <name type="synonym">Arthrobotrys oligospora</name>
    <dbReference type="NCBI Taxonomy" id="2813651"/>
    <lineage>
        <taxon>Eukaryota</taxon>
        <taxon>Fungi</taxon>
        <taxon>Dikarya</taxon>
        <taxon>Ascomycota</taxon>
        <taxon>Pezizomycotina</taxon>
        <taxon>Orbiliomycetes</taxon>
        <taxon>Orbiliales</taxon>
        <taxon>Orbiliaceae</taxon>
        <taxon>Orbilia</taxon>
    </lineage>
</organism>
<protein>
    <submittedName>
        <fullName evidence="1">Uncharacterized protein</fullName>
    </submittedName>
</protein>
<evidence type="ECO:0000313" key="2">
    <source>
        <dbReference type="Proteomes" id="UP000472727"/>
    </source>
</evidence>
<accession>A0A7C8QUE9</accession>
<dbReference type="AlphaFoldDB" id="A0A7C8QUE9"/>
<dbReference type="InterPro" id="IPR032675">
    <property type="entry name" value="LRR_dom_sf"/>
</dbReference>
<proteinExistence type="predicted"/>
<sequence length="999" mass="114713">MYTLPQYREPSNMVSKNIWILPDEVIGRILNYVGTLSPKSLPDFQISNSKRKQQLPIDNGLKSFAQTCSAALKLASPLLYRTISLELEGAEVAPDEDGDFVYNSKYQDVELRTVEAVLETSARTLAHTRVLDVYSPRFLPHGHMTLGLTDARIRRDNFMIRSVVRRLGEVDCLRIIKIPSHIQLSLKSLDFILRSLPSLRLLKAGNISVADPTDPEASVAHAKPEYGKPVNLNWLELAKFDTQAIPVILQTLRRMGQSLRGINIQPVSGRDGQDWKTENEDGLQKFITQNREFDFKKDPDRIVQEMREENRKISLPALEELWIAAMDDYQDMTDIIGHLIADCKKLTHVRLEFCFSPENVLRGLAEPNAPKLHCLRMLKCSWDNDLQPTPLDEVLPKLAPLKTLVLSSLNNWDMRTVFSHRLSLKQLWLQCHASEQKCQSHFSCHMTADLFSEGPKYQFTSQNWPCLEELAVQYVAWEKIPMMHTLKALRLLSDLNFKSDCETIESYTLKMRAYVSQLWETSLLQHNTIPALELMIGTFDGTEVYFIITYDDVCLKRKHKGLKRPDEVVLTMIVKRLGMLAKGLKSVVIPRDIPLRMFVTILESIPNLSVLEAVIEPRTFYRESRDHLPYKSLLTTVTSLNLERLKFGFSGERIVTGMFRILERCCTTLRSLEISVSFYDKADFKGLENGGDEGSGYERPKLKFSALENLKIDMDGDGAFADWLLRLSTDFRKLSSLAIHAGQDTQEIVKYLISNGAPIHSLQLTDFPEKAYSANLEGDERRVNSLLGTIDRLDTLQLWSFDGWDLKTVYDTHRHTLRRLWLDCHISHNLEPGQICAVEDRLFRGEVDKYAFTTGNWPVLEELTMPWLGIDKLPLHSGLRVLRLEHLHTKSTPQETYKSLLEPYITSLLQYTAPAKPKLEVIVIMPNTYDRAYEGHDMTYLSISYNENGEAVIKTMNYMVDILKKHKWSYLFQEKTLARLWDDRGIWDLHTGNYYEGSS</sequence>
<reference evidence="1 2" key="1">
    <citation type="submission" date="2019-06" db="EMBL/GenBank/DDBJ databases">
        <authorList>
            <person name="Palmer J.M."/>
        </authorList>
    </citation>
    <scope>NUCLEOTIDE SEQUENCE [LARGE SCALE GENOMIC DNA]</scope>
    <source>
        <strain evidence="1 2">TWF106</strain>
    </source>
</reference>
<comment type="caution">
    <text evidence="1">The sequence shown here is derived from an EMBL/GenBank/DDBJ whole genome shotgun (WGS) entry which is preliminary data.</text>
</comment>
<evidence type="ECO:0000313" key="1">
    <source>
        <dbReference type="EMBL" id="KAF3226577.1"/>
    </source>
</evidence>
<dbReference type="Proteomes" id="UP000472727">
    <property type="component" value="Unassembled WGS sequence"/>
</dbReference>
<dbReference type="EMBL" id="WIWS01000010">
    <property type="protein sequence ID" value="KAF3226577.1"/>
    <property type="molecule type" value="Genomic_DNA"/>
</dbReference>
<gene>
    <name evidence="1" type="ORF">TWF106_000318</name>
</gene>
<name>A0A7C8QUE9_ORBOL</name>
<dbReference type="Gene3D" id="3.80.10.10">
    <property type="entry name" value="Ribonuclease Inhibitor"/>
    <property type="match status" value="1"/>
</dbReference>